<dbReference type="Pfam" id="PF22725">
    <property type="entry name" value="GFO_IDH_MocA_C3"/>
    <property type="match status" value="1"/>
</dbReference>
<comment type="caution">
    <text evidence="4">The sequence shown here is derived from an EMBL/GenBank/DDBJ whole genome shotgun (WGS) entry which is preliminary data.</text>
</comment>
<organism evidence="4 5">
    <name type="scientific">Bacillus taeanensis</name>
    <dbReference type="NCBI Taxonomy" id="273032"/>
    <lineage>
        <taxon>Bacteria</taxon>
        <taxon>Bacillati</taxon>
        <taxon>Bacillota</taxon>
        <taxon>Bacilli</taxon>
        <taxon>Bacillales</taxon>
        <taxon>Bacillaceae</taxon>
        <taxon>Bacillus</taxon>
    </lineage>
</organism>
<dbReference type="OrthoDB" id="9815825at2"/>
<accession>A0A366Y0V2</accession>
<dbReference type="InterPro" id="IPR055170">
    <property type="entry name" value="GFO_IDH_MocA-like_dom"/>
</dbReference>
<sequence length="381" mass="42190">MSVSKVNIGLVGAGSFADLWYLPILEKHPAVQLQAICSPSGTSAENLAQKYNILSSYRSYKEMFEKEKLDGVCIVTPNEAHHDIAVEASMRGIHVICEKPLAMNGDEALSMVKAAEENNIIHGVNFTYRENPGVKKLKQLLAEGLIGEIYEGKFQYTGAYGLAGPPGWRGTKSKGGVGGVLADLGSHLIDLVQFVLGENVSTVQSSLSFLHEGKLKSIHEMERCDQSADSVHFTSSFPSGVHGSFYTSWISNQGNKNQTIELSFFGSEGVIQLFSSELGIQLKYARGKKQSQEVRLENALKWNNNAEPSEERFRPWRLTERNEIWKWIDLIAAKRNDTSQTLPLIPDFHDGYVVQKVIDAVIRSAELERKVSASEVIKSKS</sequence>
<evidence type="ECO:0000256" key="1">
    <source>
        <dbReference type="ARBA" id="ARBA00023002"/>
    </source>
</evidence>
<dbReference type="Gene3D" id="3.40.50.720">
    <property type="entry name" value="NAD(P)-binding Rossmann-like Domain"/>
    <property type="match status" value="1"/>
</dbReference>
<name>A0A366Y0V2_9BACI</name>
<dbReference type="InterPro" id="IPR050463">
    <property type="entry name" value="Gfo/Idh/MocA_oxidrdct_glycsds"/>
</dbReference>
<keyword evidence="1" id="KW-0560">Oxidoreductase</keyword>
<dbReference type="RefSeq" id="WP_113805895.1">
    <property type="nucleotide sequence ID" value="NZ_QOCW01000008.1"/>
</dbReference>
<dbReference type="SUPFAM" id="SSF55347">
    <property type="entry name" value="Glyceraldehyde-3-phosphate dehydrogenase-like, C-terminal domain"/>
    <property type="match status" value="1"/>
</dbReference>
<dbReference type="GO" id="GO:0016491">
    <property type="term" value="F:oxidoreductase activity"/>
    <property type="evidence" value="ECO:0007669"/>
    <property type="project" value="UniProtKB-KW"/>
</dbReference>
<dbReference type="SUPFAM" id="SSF51735">
    <property type="entry name" value="NAD(P)-binding Rossmann-fold domains"/>
    <property type="match status" value="1"/>
</dbReference>
<dbReference type="AlphaFoldDB" id="A0A366Y0V2"/>
<dbReference type="InterPro" id="IPR036291">
    <property type="entry name" value="NAD(P)-bd_dom_sf"/>
</dbReference>
<proteinExistence type="predicted"/>
<dbReference type="Pfam" id="PF01408">
    <property type="entry name" value="GFO_IDH_MocA"/>
    <property type="match status" value="1"/>
</dbReference>
<dbReference type="Proteomes" id="UP000253314">
    <property type="component" value="Unassembled WGS sequence"/>
</dbReference>
<evidence type="ECO:0000313" key="4">
    <source>
        <dbReference type="EMBL" id="RBW69811.1"/>
    </source>
</evidence>
<protein>
    <recommendedName>
        <fullName evidence="6">Gfo/Idh/MocA family oxidoreductase</fullName>
    </recommendedName>
</protein>
<evidence type="ECO:0008006" key="6">
    <source>
        <dbReference type="Google" id="ProtNLM"/>
    </source>
</evidence>
<feature type="domain" description="GFO/IDH/MocA-like oxidoreductase" evidence="3">
    <location>
        <begin position="135"/>
        <end position="271"/>
    </location>
</feature>
<reference evidence="4 5" key="1">
    <citation type="submission" date="2018-07" db="EMBL/GenBank/DDBJ databases">
        <title>Lottiidibacillus patelloidae gen. nov., sp. nov., isolated from the intestinal tract of a marine limpet and the reclassification of B. taeanensis BH030017T, B. algicola KMM 3737T and B. hwajinpoensis SW-72T as genus Lottiidibacillus.</title>
        <authorList>
            <person name="Liu R."/>
            <person name="Huang Z."/>
        </authorList>
    </citation>
    <scope>NUCLEOTIDE SEQUENCE [LARGE SCALE GENOMIC DNA]</scope>
    <source>
        <strain evidence="4 5">BH030017</strain>
    </source>
</reference>
<evidence type="ECO:0000313" key="5">
    <source>
        <dbReference type="Proteomes" id="UP000253314"/>
    </source>
</evidence>
<dbReference type="GO" id="GO:0000166">
    <property type="term" value="F:nucleotide binding"/>
    <property type="evidence" value="ECO:0007669"/>
    <property type="project" value="InterPro"/>
</dbReference>
<evidence type="ECO:0000259" key="2">
    <source>
        <dbReference type="Pfam" id="PF01408"/>
    </source>
</evidence>
<dbReference type="PANTHER" id="PTHR43818">
    <property type="entry name" value="BCDNA.GH03377"/>
    <property type="match status" value="1"/>
</dbReference>
<dbReference type="PANTHER" id="PTHR43818:SF11">
    <property type="entry name" value="BCDNA.GH03377"/>
    <property type="match status" value="1"/>
</dbReference>
<evidence type="ECO:0000259" key="3">
    <source>
        <dbReference type="Pfam" id="PF22725"/>
    </source>
</evidence>
<feature type="domain" description="Gfo/Idh/MocA-like oxidoreductase N-terminal" evidence="2">
    <location>
        <begin position="6"/>
        <end position="126"/>
    </location>
</feature>
<dbReference type="EMBL" id="QOCW01000008">
    <property type="protein sequence ID" value="RBW69811.1"/>
    <property type="molecule type" value="Genomic_DNA"/>
</dbReference>
<dbReference type="InterPro" id="IPR000683">
    <property type="entry name" value="Gfo/Idh/MocA-like_OxRdtase_N"/>
</dbReference>
<dbReference type="Gene3D" id="3.30.360.10">
    <property type="entry name" value="Dihydrodipicolinate Reductase, domain 2"/>
    <property type="match status" value="1"/>
</dbReference>
<gene>
    <name evidence="4" type="ORF">DS031_09795</name>
</gene>
<keyword evidence="5" id="KW-1185">Reference proteome</keyword>